<dbReference type="OrthoDB" id="2020542at2759"/>
<proteinExistence type="predicted"/>
<accession>A0A2G9S5H7</accession>
<dbReference type="EMBL" id="KV926589">
    <property type="protein sequence ID" value="PIO35428.1"/>
    <property type="molecule type" value="Genomic_DNA"/>
</dbReference>
<evidence type="ECO:0000313" key="1">
    <source>
        <dbReference type="EMBL" id="PIO35428.1"/>
    </source>
</evidence>
<reference evidence="1" key="1">
    <citation type="submission" date="2017-08" db="EMBL/GenBank/DDBJ databases">
        <title>Assembly of the North American Bullfrog Genome.</title>
        <authorList>
            <person name="Warren R.L."/>
            <person name="Vandervalk B.P."/>
            <person name="Kucuk E."/>
            <person name="Birol I."/>
            <person name="Helbing C."/>
            <person name="Pandoh P."/>
            <person name="Behsaz B."/>
            <person name="Mohamadi H."/>
            <person name="Chu J."/>
            <person name="Jackman S."/>
            <person name="Hammond S.A."/>
            <person name="Veldhoen N."/>
            <person name="Kirk H."/>
            <person name="Zhao Y."/>
            <person name="Coope R."/>
            <person name="Pleasance S."/>
            <person name="Moore R."/>
            <person name="Holt R."/>
        </authorList>
    </citation>
    <scope>NUCLEOTIDE SEQUENCE</scope>
    <source>
        <strain evidence="1">Bruno</strain>
        <tissue evidence="1">Liver</tissue>
    </source>
</reference>
<gene>
    <name evidence="1" type="ORF">AB205_0121610</name>
</gene>
<name>A0A2G9S5H7_AQUCT</name>
<organism evidence="1">
    <name type="scientific">Aquarana catesbeiana</name>
    <name type="common">American bullfrog</name>
    <name type="synonym">Rana catesbeiana</name>
    <dbReference type="NCBI Taxonomy" id="8400"/>
    <lineage>
        <taxon>Eukaryota</taxon>
        <taxon>Metazoa</taxon>
        <taxon>Chordata</taxon>
        <taxon>Craniata</taxon>
        <taxon>Vertebrata</taxon>
        <taxon>Euteleostomi</taxon>
        <taxon>Amphibia</taxon>
        <taxon>Batrachia</taxon>
        <taxon>Anura</taxon>
        <taxon>Neobatrachia</taxon>
        <taxon>Ranoidea</taxon>
        <taxon>Ranidae</taxon>
        <taxon>Aquarana</taxon>
    </lineage>
</organism>
<protein>
    <submittedName>
        <fullName evidence="1">Uncharacterized protein</fullName>
    </submittedName>
</protein>
<dbReference type="AlphaFoldDB" id="A0A2G9S5H7"/>
<sequence length="61" mass="6929">MFLSLCPFLEHHHSLLGFSNLICRNLGNSRNNDCTYPKRMAIGMLMFESSIQSCTEDHPAV</sequence>